<dbReference type="InterPro" id="IPR023577">
    <property type="entry name" value="CYTH_domain"/>
</dbReference>
<dbReference type="SMART" id="SM01118">
    <property type="entry name" value="CYTH"/>
    <property type="match status" value="1"/>
</dbReference>
<feature type="domain" description="CYTH" evidence="2">
    <location>
        <begin position="2"/>
        <end position="168"/>
    </location>
</feature>
<dbReference type="PROSITE" id="PS51707">
    <property type="entry name" value="CYTH"/>
    <property type="match status" value="1"/>
</dbReference>
<evidence type="ECO:0000313" key="3">
    <source>
        <dbReference type="EMBL" id="PZD96134.1"/>
    </source>
</evidence>
<organism evidence="3 4">
    <name type="scientific">Paenibacillus sambharensis</name>
    <dbReference type="NCBI Taxonomy" id="1803190"/>
    <lineage>
        <taxon>Bacteria</taxon>
        <taxon>Bacillati</taxon>
        <taxon>Bacillota</taxon>
        <taxon>Bacilli</taxon>
        <taxon>Bacillales</taxon>
        <taxon>Paenibacillaceae</taxon>
        <taxon>Paenibacillus</taxon>
    </lineage>
</organism>
<keyword evidence="4" id="KW-1185">Reference proteome</keyword>
<dbReference type="OrthoDB" id="9805588at2"/>
<evidence type="ECO:0000313" key="4">
    <source>
        <dbReference type="Proteomes" id="UP000249522"/>
    </source>
</evidence>
<protein>
    <submittedName>
        <fullName evidence="3">Adenylate cyclase</fullName>
    </submittedName>
</protein>
<dbReference type="InterPro" id="IPR033469">
    <property type="entry name" value="CYTH-like_dom_sf"/>
</dbReference>
<dbReference type="AlphaFoldDB" id="A0A2W1LNR9"/>
<dbReference type="SUPFAM" id="SSF55154">
    <property type="entry name" value="CYTH-like phosphatases"/>
    <property type="match status" value="1"/>
</dbReference>
<reference evidence="3 4" key="1">
    <citation type="submission" date="2018-06" db="EMBL/GenBank/DDBJ databases">
        <title>Paenibacillus imtechensis sp. nov.</title>
        <authorList>
            <person name="Pinnaka A.K."/>
            <person name="Singh H."/>
            <person name="Kaur M."/>
        </authorList>
    </citation>
    <scope>NUCLEOTIDE SEQUENCE [LARGE SCALE GENOMIC DNA]</scope>
    <source>
        <strain evidence="3 4">SMB1</strain>
    </source>
</reference>
<name>A0A2W1LNR9_9BACL</name>
<proteinExistence type="predicted"/>
<dbReference type="EMBL" id="QKRB01000042">
    <property type="protein sequence ID" value="PZD96134.1"/>
    <property type="molecule type" value="Genomic_DNA"/>
</dbReference>
<sequence>MALEIEKKFLLTKPLQEIVEEQDLRIVSEQRIEQTYLAIDAGQELRIRRIKDLGTGEVTHTHTFKNGNGLVREEIEYSISAGIYEQVAGAFGAVALTKNRITADWKGRLVEIDIYDQLELTVVEVEFASEEEALAFMAPEWFGPDISAEKKYSNKTVWRQLQERMPGI</sequence>
<dbReference type="Gene3D" id="2.40.320.10">
    <property type="entry name" value="Hypothetical Protein Pfu-838710-001"/>
    <property type="match status" value="1"/>
</dbReference>
<feature type="active site" description="Proton acceptor" evidence="1">
    <location>
        <position position="36"/>
    </location>
</feature>
<gene>
    <name evidence="3" type="ORF">DNH61_09495</name>
</gene>
<evidence type="ECO:0000256" key="1">
    <source>
        <dbReference type="PIRSR" id="PIRSR016487-1"/>
    </source>
</evidence>
<accession>A0A2W1LNR9</accession>
<dbReference type="PANTHER" id="PTHR40114:SF1">
    <property type="entry name" value="SLR0698 PROTEIN"/>
    <property type="match status" value="1"/>
</dbReference>
<dbReference type="Proteomes" id="UP000249522">
    <property type="component" value="Unassembled WGS sequence"/>
</dbReference>
<comment type="caution">
    <text evidence="3">The sequence shown here is derived from an EMBL/GenBank/DDBJ whole genome shotgun (WGS) entry which is preliminary data.</text>
</comment>
<dbReference type="PANTHER" id="PTHR40114">
    <property type="entry name" value="SLR0698 PROTEIN"/>
    <property type="match status" value="1"/>
</dbReference>
<evidence type="ECO:0000259" key="2">
    <source>
        <dbReference type="PROSITE" id="PS51707"/>
    </source>
</evidence>
<dbReference type="PIRSF" id="PIRSF016487">
    <property type="entry name" value="CYTH_UCP016487"/>
    <property type="match status" value="1"/>
</dbReference>
<dbReference type="InterPro" id="IPR012042">
    <property type="entry name" value="NeuTTM/CthTTM-like"/>
</dbReference>
<dbReference type="Pfam" id="PF01928">
    <property type="entry name" value="CYTH"/>
    <property type="match status" value="1"/>
</dbReference>